<evidence type="ECO:0000313" key="6">
    <source>
        <dbReference type="EMBL" id="RVU44178.1"/>
    </source>
</evidence>
<gene>
    <name evidence="6" type="ORF">EA187_11570</name>
</gene>
<proteinExistence type="predicted"/>
<evidence type="ECO:0000256" key="4">
    <source>
        <dbReference type="ARBA" id="ARBA00023136"/>
    </source>
</evidence>
<evidence type="ECO:0000313" key="7">
    <source>
        <dbReference type="Proteomes" id="UP000282926"/>
    </source>
</evidence>
<dbReference type="Proteomes" id="UP000282926">
    <property type="component" value="Unassembled WGS sequence"/>
</dbReference>
<comment type="caution">
    <text evidence="6">The sequence shown here is derived from an EMBL/GenBank/DDBJ whole genome shotgun (WGS) entry which is preliminary data.</text>
</comment>
<sequence length="267" mass="29004">MLREDVTLDLIAGFVWLVLVALGWRSGALRQIVRIIAAIAVVIASSWVSPWIRDAVFDASGPATPGVEALSLLMAAVGIYVGVVLAGWLAVKILRTSSPTLGTVDRLAGAGLGGMKGLILVYFAVVLVVLIETPLTRYDPDNALGLREGRAAEFVRSHNVLAPWQFPDLRRLHDALMCGALAAESGAQDKVRAHGRAADFLRRDWVASMLNDEGLMSAVRQDHYPLTLADARVRELLNDRDAVTALRRVHWETLRADLESLVDPDAT</sequence>
<keyword evidence="2 5" id="KW-0812">Transmembrane</keyword>
<reference evidence="6 7" key="1">
    <citation type="submission" date="2019-01" db="EMBL/GenBank/DDBJ databases">
        <title>Lujinxingia litoralis gen. nov., sp. nov. and Lujinxingia sediminis gen. nov., sp. nov., new members in the order Bradymonadales, isolated from coastal sediment.</title>
        <authorList>
            <person name="Li C.-M."/>
        </authorList>
    </citation>
    <scope>NUCLEOTIDE SEQUENCE [LARGE SCALE GENOMIC DNA]</scope>
    <source>
        <strain evidence="6 7">SEH01</strain>
    </source>
</reference>
<feature type="transmembrane region" description="Helical" evidence="5">
    <location>
        <begin position="112"/>
        <end position="131"/>
    </location>
</feature>
<evidence type="ECO:0000256" key="3">
    <source>
        <dbReference type="ARBA" id="ARBA00022989"/>
    </source>
</evidence>
<feature type="transmembrane region" description="Helical" evidence="5">
    <location>
        <begin position="6"/>
        <end position="25"/>
    </location>
</feature>
<feature type="transmembrane region" description="Helical" evidence="5">
    <location>
        <begin position="32"/>
        <end position="52"/>
    </location>
</feature>
<evidence type="ECO:0000256" key="2">
    <source>
        <dbReference type="ARBA" id="ARBA00022692"/>
    </source>
</evidence>
<keyword evidence="3 5" id="KW-1133">Transmembrane helix</keyword>
<comment type="subcellular location">
    <subcellularLocation>
        <location evidence="1">Membrane</location>
        <topology evidence="1">Multi-pass membrane protein</topology>
    </subcellularLocation>
</comment>
<name>A0ABY0CSW3_9DELT</name>
<keyword evidence="4 5" id="KW-0472">Membrane</keyword>
<feature type="transmembrane region" description="Helical" evidence="5">
    <location>
        <begin position="72"/>
        <end position="91"/>
    </location>
</feature>
<evidence type="ECO:0000256" key="1">
    <source>
        <dbReference type="ARBA" id="ARBA00004141"/>
    </source>
</evidence>
<keyword evidence="7" id="KW-1185">Reference proteome</keyword>
<organism evidence="6 7">
    <name type="scientific">Lujinxingia sediminis</name>
    <dbReference type="NCBI Taxonomy" id="2480984"/>
    <lineage>
        <taxon>Bacteria</taxon>
        <taxon>Deltaproteobacteria</taxon>
        <taxon>Bradymonadales</taxon>
        <taxon>Lujinxingiaceae</taxon>
        <taxon>Lujinxingia</taxon>
    </lineage>
</organism>
<evidence type="ECO:0000256" key="5">
    <source>
        <dbReference type="SAM" id="Phobius"/>
    </source>
</evidence>
<dbReference type="EMBL" id="SADD01000005">
    <property type="protein sequence ID" value="RVU44178.1"/>
    <property type="molecule type" value="Genomic_DNA"/>
</dbReference>
<dbReference type="Pfam" id="PF02674">
    <property type="entry name" value="Colicin_V"/>
    <property type="match status" value="1"/>
</dbReference>
<accession>A0ABY0CSW3</accession>
<protein>
    <submittedName>
        <fullName evidence="6">CvpA family protein</fullName>
    </submittedName>
</protein>
<dbReference type="InterPro" id="IPR003825">
    <property type="entry name" value="Colicin-V_CvpA"/>
</dbReference>